<gene>
    <name evidence="2" type="ORF">FHS94_002612</name>
</gene>
<proteinExistence type="predicted"/>
<evidence type="ECO:0000313" key="3">
    <source>
        <dbReference type="Proteomes" id="UP000546200"/>
    </source>
</evidence>
<feature type="chain" id="PRO_5030695181" description="DUF192 domain-containing protein" evidence="1">
    <location>
        <begin position="22"/>
        <end position="161"/>
    </location>
</feature>
<keyword evidence="3" id="KW-1185">Reference proteome</keyword>
<feature type="signal peptide" evidence="1">
    <location>
        <begin position="1"/>
        <end position="21"/>
    </location>
</feature>
<name>A0A7W9BEM7_9SPHN</name>
<dbReference type="Proteomes" id="UP000546200">
    <property type="component" value="Unassembled WGS sequence"/>
</dbReference>
<evidence type="ECO:0000256" key="1">
    <source>
        <dbReference type="SAM" id="SignalP"/>
    </source>
</evidence>
<evidence type="ECO:0008006" key="4">
    <source>
        <dbReference type="Google" id="ProtNLM"/>
    </source>
</evidence>
<organism evidence="2 3">
    <name type="scientific">Sphingomonas aerophila</name>
    <dbReference type="NCBI Taxonomy" id="1344948"/>
    <lineage>
        <taxon>Bacteria</taxon>
        <taxon>Pseudomonadati</taxon>
        <taxon>Pseudomonadota</taxon>
        <taxon>Alphaproteobacteria</taxon>
        <taxon>Sphingomonadales</taxon>
        <taxon>Sphingomonadaceae</taxon>
        <taxon>Sphingomonas</taxon>
    </lineage>
</organism>
<dbReference type="InterPro" id="IPR003795">
    <property type="entry name" value="DUF192"/>
</dbReference>
<reference evidence="2 3" key="1">
    <citation type="submission" date="2020-08" db="EMBL/GenBank/DDBJ databases">
        <title>Genomic Encyclopedia of Type Strains, Phase IV (KMG-IV): sequencing the most valuable type-strain genomes for metagenomic binning, comparative biology and taxonomic classification.</title>
        <authorList>
            <person name="Goeker M."/>
        </authorList>
    </citation>
    <scope>NUCLEOTIDE SEQUENCE [LARGE SCALE GENOMIC DNA]</scope>
    <source>
        <strain evidence="2 3">DSM 100044</strain>
    </source>
</reference>
<evidence type="ECO:0000313" key="2">
    <source>
        <dbReference type="EMBL" id="MBB5715757.1"/>
    </source>
</evidence>
<dbReference type="RefSeq" id="WP_184058363.1">
    <property type="nucleotide sequence ID" value="NZ_JACIJK010000007.1"/>
</dbReference>
<sequence>MIRASSVLFALALALAGCARSDPGQDAAVQSGLAPVTLTGVGGARTLKVELARTPAQQERGLMFRTDLKPGQGMLFYPYPATGGPPRPANFWMKNTPTSLDIIFIRADGTIARIAENTVPYSEEQVPSGEPVAAVLELVGGQAAVLGLSEGDKVTLPKLSS</sequence>
<dbReference type="PANTHER" id="PTHR37953:SF1">
    <property type="entry name" value="UPF0127 PROTEIN MJ1496"/>
    <property type="match status" value="1"/>
</dbReference>
<dbReference type="PANTHER" id="PTHR37953">
    <property type="entry name" value="UPF0127 PROTEIN MJ1496"/>
    <property type="match status" value="1"/>
</dbReference>
<keyword evidence="1" id="KW-0732">Signal</keyword>
<dbReference type="PROSITE" id="PS51257">
    <property type="entry name" value="PROKAR_LIPOPROTEIN"/>
    <property type="match status" value="1"/>
</dbReference>
<protein>
    <recommendedName>
        <fullName evidence="4">DUF192 domain-containing protein</fullName>
    </recommendedName>
</protein>
<dbReference type="AlphaFoldDB" id="A0A7W9BEM7"/>
<dbReference type="Pfam" id="PF02643">
    <property type="entry name" value="DUF192"/>
    <property type="match status" value="1"/>
</dbReference>
<accession>A0A7W9BEM7</accession>
<dbReference type="Gene3D" id="2.60.120.1140">
    <property type="entry name" value="Protein of unknown function DUF192"/>
    <property type="match status" value="1"/>
</dbReference>
<dbReference type="EMBL" id="JACIJK010000007">
    <property type="protein sequence ID" value="MBB5715757.1"/>
    <property type="molecule type" value="Genomic_DNA"/>
</dbReference>
<comment type="caution">
    <text evidence="2">The sequence shown here is derived from an EMBL/GenBank/DDBJ whole genome shotgun (WGS) entry which is preliminary data.</text>
</comment>
<dbReference type="InterPro" id="IPR038695">
    <property type="entry name" value="Saro_0823-like_sf"/>
</dbReference>